<name>A0AAQ3MZ77_VIGMU</name>
<dbReference type="AlphaFoldDB" id="A0AAQ3MZ77"/>
<organism evidence="1 2">
    <name type="scientific">Vigna mungo</name>
    <name type="common">Black gram</name>
    <name type="synonym">Phaseolus mungo</name>
    <dbReference type="NCBI Taxonomy" id="3915"/>
    <lineage>
        <taxon>Eukaryota</taxon>
        <taxon>Viridiplantae</taxon>
        <taxon>Streptophyta</taxon>
        <taxon>Embryophyta</taxon>
        <taxon>Tracheophyta</taxon>
        <taxon>Spermatophyta</taxon>
        <taxon>Magnoliopsida</taxon>
        <taxon>eudicotyledons</taxon>
        <taxon>Gunneridae</taxon>
        <taxon>Pentapetalae</taxon>
        <taxon>rosids</taxon>
        <taxon>fabids</taxon>
        <taxon>Fabales</taxon>
        <taxon>Fabaceae</taxon>
        <taxon>Papilionoideae</taxon>
        <taxon>50 kb inversion clade</taxon>
        <taxon>NPAAA clade</taxon>
        <taxon>indigoferoid/millettioid clade</taxon>
        <taxon>Phaseoleae</taxon>
        <taxon>Vigna</taxon>
    </lineage>
</organism>
<reference evidence="1 2" key="1">
    <citation type="journal article" date="2023" name="Life. Sci Alliance">
        <title>Evolutionary insights into 3D genome organization and epigenetic landscape of Vigna mungo.</title>
        <authorList>
            <person name="Junaid A."/>
            <person name="Singh B."/>
            <person name="Bhatia S."/>
        </authorList>
    </citation>
    <scope>NUCLEOTIDE SEQUENCE [LARGE SCALE GENOMIC DNA]</scope>
    <source>
        <strain evidence="1">Urdbean</strain>
    </source>
</reference>
<keyword evidence="2" id="KW-1185">Reference proteome</keyword>
<gene>
    <name evidence="1" type="ORF">V8G54_026212</name>
</gene>
<dbReference type="EMBL" id="CP144693">
    <property type="protein sequence ID" value="WVZ00143.1"/>
    <property type="molecule type" value="Genomic_DNA"/>
</dbReference>
<evidence type="ECO:0000313" key="1">
    <source>
        <dbReference type="EMBL" id="WVZ00143.1"/>
    </source>
</evidence>
<proteinExistence type="predicted"/>
<dbReference type="Proteomes" id="UP001374535">
    <property type="component" value="Chromosome 8"/>
</dbReference>
<accession>A0AAQ3MZ77</accession>
<protein>
    <submittedName>
        <fullName evidence="1">Uncharacterized protein</fullName>
    </submittedName>
</protein>
<sequence>MNPRFDNHIYPNPTPLAVVPWSRNCVEEATVVEPTAVEPTVVKPLCQCMARSSCSLVLFGRSTLNLSLSKVLFINPNSNFTQNFFLLLVLHESCRAQGRLPAKGPLSRSPIVANYRSFISSADTLIVIHHKVSSIDNHFKSFVPSLYSRFSFNIFLYFNFLALFI</sequence>
<evidence type="ECO:0000313" key="2">
    <source>
        <dbReference type="Proteomes" id="UP001374535"/>
    </source>
</evidence>